<sequence>MISVTKKLSVQLARFAVGVAVILGIVFSLGKLVLDVRDQKTQSKKSITQILNTVSPLASQVAYELNTYSAEEVISGVIAYPTILSAEILGDKNQVLAKKHVPTNHTALSNLLDWSFSDLKTFQVALMHENYGQPVGLLNIEIDTGQISDQVIYRFFTNLIFGILRNVALAIVLLYFFQKILTKPILTLSKELSLLELTSDKAQVVNKPEQHEQDELGELVDSINNHLNANFEIGQRLRQLQKMEAIGHLAGGIAHDFNNILGIVMCNLELIERRVIQDKTTSSYVKEALNGVNRGTDILQKLLNYSRVDTGKETIVSVNELVERMGGLISKSLVESVKSEIHLGKNIWPVKINSGDLQDVLLNLSINANDAMANGGNLIMETSNMFLDESYVRLNPQVEVGDYVTISISDTGTGMSHEILEKALEPFFTTKEEGKGTGLGLSMVYGFVRRSRGSLKIYSEVGEGTTVRIYLPRAYESETVEKDIAVESFLPCGDETILIVDDEKALIKLATTNLEALGYRTITAENGKHALRLLDEHDDIDLLFSDIIMPGGMDGYQLALAAHKMHPSLKILLTTGFTKKREEYINGEKKYLTELASNLVDKPYSQADLAQAIRKVLDEGNKA</sequence>
<evidence type="ECO:0000313" key="8">
    <source>
        <dbReference type="EMBL" id="ETI61123.1"/>
    </source>
</evidence>
<dbReference type="SUPFAM" id="SSF47384">
    <property type="entry name" value="Homodimeric domain of signal transducing histidine kinase"/>
    <property type="match status" value="1"/>
</dbReference>
<keyword evidence="9" id="KW-1185">Reference proteome</keyword>
<feature type="transmembrane region" description="Helical" evidence="5">
    <location>
        <begin position="12"/>
        <end position="34"/>
    </location>
</feature>
<dbReference type="PANTHER" id="PTHR43065:SF49">
    <property type="entry name" value="HISTIDINE KINASE"/>
    <property type="match status" value="1"/>
</dbReference>
<feature type="modified residue" description="4-aspartylphosphate" evidence="4">
    <location>
        <position position="546"/>
    </location>
</feature>
<dbReference type="Gene3D" id="3.30.565.10">
    <property type="entry name" value="Histidine kinase-like ATPase, C-terminal domain"/>
    <property type="match status" value="1"/>
</dbReference>
<dbReference type="InterPro" id="IPR036890">
    <property type="entry name" value="HATPase_C_sf"/>
</dbReference>
<proteinExistence type="predicted"/>
<dbReference type="SUPFAM" id="SSF52172">
    <property type="entry name" value="CheY-like"/>
    <property type="match status" value="1"/>
</dbReference>
<keyword evidence="5" id="KW-0812">Transmembrane</keyword>
<dbReference type="InterPro" id="IPR003594">
    <property type="entry name" value="HATPase_dom"/>
</dbReference>
<dbReference type="InterPro" id="IPR005467">
    <property type="entry name" value="His_kinase_dom"/>
</dbReference>
<dbReference type="SMART" id="SM00387">
    <property type="entry name" value="HATPase_c"/>
    <property type="match status" value="1"/>
</dbReference>
<comment type="catalytic activity">
    <reaction evidence="1">
        <text>ATP + protein L-histidine = ADP + protein N-phospho-L-histidine.</text>
        <dbReference type="EC" id="2.7.13.3"/>
    </reaction>
</comment>
<feature type="transmembrane region" description="Helical" evidence="5">
    <location>
        <begin position="155"/>
        <end position="177"/>
    </location>
</feature>
<dbReference type="Gene3D" id="3.40.50.2300">
    <property type="match status" value="1"/>
</dbReference>
<evidence type="ECO:0000259" key="6">
    <source>
        <dbReference type="PROSITE" id="PS50109"/>
    </source>
</evidence>
<dbReference type="SUPFAM" id="SSF55874">
    <property type="entry name" value="ATPase domain of HSP90 chaperone/DNA topoisomerase II/histidine kinase"/>
    <property type="match status" value="1"/>
</dbReference>
<evidence type="ECO:0000256" key="2">
    <source>
        <dbReference type="ARBA" id="ARBA00012438"/>
    </source>
</evidence>
<keyword evidence="8" id="KW-0808">Transferase</keyword>
<evidence type="ECO:0000259" key="7">
    <source>
        <dbReference type="PROSITE" id="PS50110"/>
    </source>
</evidence>
<dbReference type="EC" id="2.7.13.3" evidence="2"/>
<dbReference type="Pfam" id="PF00512">
    <property type="entry name" value="HisKA"/>
    <property type="match status" value="1"/>
</dbReference>
<comment type="caution">
    <text evidence="8">The sequence shown here is derived from an EMBL/GenBank/DDBJ whole genome shotgun (WGS) entry which is preliminary data.</text>
</comment>
<evidence type="ECO:0000313" key="9">
    <source>
        <dbReference type="Proteomes" id="UP000018857"/>
    </source>
</evidence>
<dbReference type="PATRIC" id="fig|1208321.3.peg.1300"/>
<dbReference type="Pfam" id="PF02518">
    <property type="entry name" value="HATPase_c"/>
    <property type="match status" value="1"/>
</dbReference>
<keyword evidence="8" id="KW-0418">Kinase</keyword>
<dbReference type="InterPro" id="IPR001789">
    <property type="entry name" value="Sig_transdc_resp-reg_receiver"/>
</dbReference>
<dbReference type="GO" id="GO:0000155">
    <property type="term" value="F:phosphorelay sensor kinase activity"/>
    <property type="evidence" value="ECO:0007669"/>
    <property type="project" value="InterPro"/>
</dbReference>
<gene>
    <name evidence="8" type="ORF">D104_06550</name>
</gene>
<evidence type="ECO:0000256" key="4">
    <source>
        <dbReference type="PROSITE-ProRule" id="PRU00169"/>
    </source>
</evidence>
<dbReference type="SMART" id="SM00448">
    <property type="entry name" value="REC"/>
    <property type="match status" value="1"/>
</dbReference>
<dbReference type="InterPro" id="IPR004358">
    <property type="entry name" value="Sig_transdc_His_kin-like_C"/>
</dbReference>
<dbReference type="RefSeq" id="WP_024023470.1">
    <property type="nucleotide sequence ID" value="NZ_AYOZ01000009.1"/>
</dbReference>
<dbReference type="PRINTS" id="PR00344">
    <property type="entry name" value="BCTRLSENSOR"/>
</dbReference>
<evidence type="ECO:0000256" key="1">
    <source>
        <dbReference type="ARBA" id="ARBA00000085"/>
    </source>
</evidence>
<dbReference type="SMART" id="SM00388">
    <property type="entry name" value="HisKA"/>
    <property type="match status" value="1"/>
</dbReference>
<dbReference type="InterPro" id="IPR036097">
    <property type="entry name" value="HisK_dim/P_sf"/>
</dbReference>
<dbReference type="PROSITE" id="PS50109">
    <property type="entry name" value="HIS_KIN"/>
    <property type="match status" value="1"/>
</dbReference>
<keyword evidence="5" id="KW-1133">Transmembrane helix</keyword>
<dbReference type="PANTHER" id="PTHR43065">
    <property type="entry name" value="SENSOR HISTIDINE KINASE"/>
    <property type="match status" value="1"/>
</dbReference>
<feature type="domain" description="Histidine kinase" evidence="6">
    <location>
        <begin position="252"/>
        <end position="475"/>
    </location>
</feature>
<dbReference type="InterPro" id="IPR003661">
    <property type="entry name" value="HisK_dim/P_dom"/>
</dbReference>
<dbReference type="Gene3D" id="1.10.287.130">
    <property type="match status" value="1"/>
</dbReference>
<dbReference type="EMBL" id="AYOZ01000009">
    <property type="protein sequence ID" value="ETI61123.1"/>
    <property type="molecule type" value="Genomic_DNA"/>
</dbReference>
<name>W1S1Z5_9GAMM</name>
<dbReference type="eggNOG" id="COG4191">
    <property type="taxonomic scope" value="Bacteria"/>
</dbReference>
<dbReference type="InterPro" id="IPR011006">
    <property type="entry name" value="CheY-like_superfamily"/>
</dbReference>
<dbReference type="Pfam" id="PF00072">
    <property type="entry name" value="Response_reg"/>
    <property type="match status" value="1"/>
</dbReference>
<accession>W1S1Z5</accession>
<dbReference type="OrthoDB" id="9772100at2"/>
<protein>
    <recommendedName>
        <fullName evidence="2">histidine kinase</fullName>
        <ecNumber evidence="2">2.7.13.3</ecNumber>
    </recommendedName>
</protein>
<reference evidence="8 9" key="1">
    <citation type="journal article" date="2014" name="Genome Announc.">
        <title>Draft Genome Sequence of Marinomonas sp. Strain D104, a Polycyclic Aromatic Hydrocarbon-Degrading Bacterium from the Deep-Sea Sediment of the Arctic Ocean.</title>
        <authorList>
            <person name="Dong C."/>
            <person name="Bai X."/>
            <person name="Lai Q."/>
            <person name="Xie Y."/>
            <person name="Chen X."/>
            <person name="Shao Z."/>
        </authorList>
    </citation>
    <scope>NUCLEOTIDE SEQUENCE [LARGE SCALE GENOMIC DNA]</scope>
    <source>
        <strain evidence="8 9">D104</strain>
    </source>
</reference>
<evidence type="ECO:0000256" key="3">
    <source>
        <dbReference type="ARBA" id="ARBA00022553"/>
    </source>
</evidence>
<dbReference type="CDD" id="cd00082">
    <property type="entry name" value="HisKA"/>
    <property type="match status" value="1"/>
</dbReference>
<dbReference type="PROSITE" id="PS50110">
    <property type="entry name" value="RESPONSE_REGULATORY"/>
    <property type="match status" value="1"/>
</dbReference>
<evidence type="ECO:0000256" key="5">
    <source>
        <dbReference type="SAM" id="Phobius"/>
    </source>
</evidence>
<keyword evidence="5" id="KW-0472">Membrane</keyword>
<dbReference type="STRING" id="1208321.D104_06550"/>
<keyword evidence="3 4" id="KW-0597">Phosphoprotein</keyword>
<dbReference type="AlphaFoldDB" id="W1S1Z5"/>
<feature type="domain" description="Response regulatory" evidence="7">
    <location>
        <begin position="496"/>
        <end position="617"/>
    </location>
</feature>
<organism evidence="8 9">
    <name type="scientific">Marinomonas profundimaris</name>
    <dbReference type="NCBI Taxonomy" id="1208321"/>
    <lineage>
        <taxon>Bacteria</taxon>
        <taxon>Pseudomonadati</taxon>
        <taxon>Pseudomonadota</taxon>
        <taxon>Gammaproteobacteria</taxon>
        <taxon>Oceanospirillales</taxon>
        <taxon>Oceanospirillaceae</taxon>
        <taxon>Marinomonas</taxon>
    </lineage>
</organism>
<dbReference type="Proteomes" id="UP000018857">
    <property type="component" value="Unassembled WGS sequence"/>
</dbReference>